<feature type="transmembrane region" description="Helical" evidence="3">
    <location>
        <begin position="283"/>
        <end position="303"/>
    </location>
</feature>
<feature type="compositionally biased region" description="Basic and acidic residues" evidence="2">
    <location>
        <begin position="1"/>
        <end position="16"/>
    </location>
</feature>
<evidence type="ECO:0000256" key="3">
    <source>
        <dbReference type="SAM" id="Phobius"/>
    </source>
</evidence>
<feature type="transmembrane region" description="Helical" evidence="3">
    <location>
        <begin position="116"/>
        <end position="135"/>
    </location>
</feature>
<keyword evidence="3" id="KW-1133">Transmembrane helix</keyword>
<dbReference type="PROSITE" id="PS50850">
    <property type="entry name" value="MFS"/>
    <property type="match status" value="1"/>
</dbReference>
<keyword evidence="3" id="KW-0472">Membrane</keyword>
<comment type="subcellular location">
    <subcellularLocation>
        <location evidence="1">Membrane</location>
        <topology evidence="1">Multi-pass membrane protein</topology>
    </subcellularLocation>
</comment>
<dbReference type="PANTHER" id="PTHR11360">
    <property type="entry name" value="MONOCARBOXYLATE TRANSPORTER"/>
    <property type="match status" value="1"/>
</dbReference>
<dbReference type="Proteomes" id="UP000261540">
    <property type="component" value="Unplaced"/>
</dbReference>
<dbReference type="Gene3D" id="1.20.1250.20">
    <property type="entry name" value="MFS general substrate transporter like domains"/>
    <property type="match status" value="2"/>
</dbReference>
<feature type="domain" description="Major facilitator superfamily (MFS) profile" evidence="4">
    <location>
        <begin position="48"/>
        <end position="463"/>
    </location>
</feature>
<feature type="transmembrane region" description="Helical" evidence="3">
    <location>
        <begin position="407"/>
        <end position="431"/>
    </location>
</feature>
<name>A0A3B3RGH9_9TELE</name>
<evidence type="ECO:0000259" key="4">
    <source>
        <dbReference type="PROSITE" id="PS50850"/>
    </source>
</evidence>
<feature type="transmembrane region" description="Helical" evidence="3">
    <location>
        <begin position="173"/>
        <end position="193"/>
    </location>
</feature>
<dbReference type="InterPro" id="IPR050327">
    <property type="entry name" value="Proton-linked_MCT"/>
</dbReference>
<dbReference type="OrthoDB" id="5667at2759"/>
<dbReference type="PANTHER" id="PTHR11360:SF21">
    <property type="entry name" value="MONOCARBOXYLATE TRANSPORTER 6"/>
    <property type="match status" value="1"/>
</dbReference>
<reference evidence="5" key="1">
    <citation type="submission" date="2025-05" db="UniProtKB">
        <authorList>
            <consortium name="Ensembl"/>
        </authorList>
    </citation>
    <scope>IDENTIFICATION</scope>
</reference>
<feature type="transmembrane region" description="Helical" evidence="3">
    <location>
        <begin position="46"/>
        <end position="73"/>
    </location>
</feature>
<dbReference type="Ensembl" id="ENSPKIT00000041281.1">
    <property type="protein sequence ID" value="ENSPKIP00000016781.1"/>
    <property type="gene ID" value="ENSPKIG00000002956.1"/>
</dbReference>
<feature type="compositionally biased region" description="Basic and acidic residues" evidence="2">
    <location>
        <begin position="24"/>
        <end position="37"/>
    </location>
</feature>
<evidence type="ECO:0000256" key="1">
    <source>
        <dbReference type="ARBA" id="ARBA00004141"/>
    </source>
</evidence>
<protein>
    <submittedName>
        <fullName evidence="5">Solute carrier family 16 member 5</fullName>
    </submittedName>
</protein>
<dbReference type="InterPro" id="IPR011701">
    <property type="entry name" value="MFS"/>
</dbReference>
<feature type="transmembrane region" description="Helical" evidence="3">
    <location>
        <begin position="315"/>
        <end position="336"/>
    </location>
</feature>
<feature type="transmembrane region" description="Helical" evidence="3">
    <location>
        <begin position="141"/>
        <end position="161"/>
    </location>
</feature>
<dbReference type="Pfam" id="PF07690">
    <property type="entry name" value="MFS_1"/>
    <property type="match status" value="1"/>
</dbReference>
<dbReference type="GeneTree" id="ENSGT00940000159666"/>
<organism evidence="5 6">
    <name type="scientific">Paramormyrops kingsleyae</name>
    <dbReference type="NCBI Taxonomy" id="1676925"/>
    <lineage>
        <taxon>Eukaryota</taxon>
        <taxon>Metazoa</taxon>
        <taxon>Chordata</taxon>
        <taxon>Craniata</taxon>
        <taxon>Vertebrata</taxon>
        <taxon>Euteleostomi</taxon>
        <taxon>Actinopterygii</taxon>
        <taxon>Neopterygii</taxon>
        <taxon>Teleostei</taxon>
        <taxon>Osteoglossocephala</taxon>
        <taxon>Osteoglossomorpha</taxon>
        <taxon>Osteoglossiformes</taxon>
        <taxon>Mormyridae</taxon>
        <taxon>Paramormyrops</taxon>
    </lineage>
</organism>
<keyword evidence="3" id="KW-0812">Transmembrane</keyword>
<dbReference type="InterPro" id="IPR036259">
    <property type="entry name" value="MFS_trans_sf"/>
</dbReference>
<dbReference type="AlphaFoldDB" id="A0A3B3RGH9"/>
<accession>A0A3B3RGH9</accession>
<dbReference type="STRING" id="1676925.ENSPKIP00000016781"/>
<dbReference type="InterPro" id="IPR020846">
    <property type="entry name" value="MFS_dom"/>
</dbReference>
<feature type="region of interest" description="Disordered" evidence="2">
    <location>
        <begin position="1"/>
        <end position="37"/>
    </location>
</feature>
<keyword evidence="6" id="KW-1185">Reference proteome</keyword>
<feature type="transmembrane region" description="Helical" evidence="3">
    <location>
        <begin position="348"/>
        <end position="369"/>
    </location>
</feature>
<feature type="transmembrane region" description="Helical" evidence="3">
    <location>
        <begin position="205"/>
        <end position="224"/>
    </location>
</feature>
<sequence length="511" mass="55121">MSRMMESKEMGEKVENPMDPLEEEDRHSNGAAQVERRGQWEAPDGGWGWVVLGATVLVLALTLAFPSCLGIFYSDLQMAFHASNSETSWVPSIMTAVLHAGGPFCSVLVERFGCRATVMLGGVLSGVGMVASCFTNTIGELYFTAGFITGLGFCFSFQPAITILRYYFVRRRVFANAVSSTGTAIGLSILPFLSNFLRSKLGWRGSFLVLGGLLLNCCVCGAVMRPVRGAPRPAPQSLGTHAEGPPPARGRMGRVRAAMLSMLRAVRQHMAFDVFCNNRRYRYYSIGITWAMLGFVVPLVYLVPYATTNGMEKGHVALLLTVMGVINIVARPLAGILFQRPWFQGRHVYVFSVALLANGLSNSICGVAASFSVLLAYAVAFGLTMSVVGSLLFTVLMGVVEASRFPAALGLLSVMESVTLLLGPPLAGVLVDTTDQYIHVFYVCSVIVVISAIFIMVSFYWLNHTETRQAAGPHKSLPKPSLDMADCQDGGGVPLQRVEVPPGETVCANIA</sequence>
<evidence type="ECO:0000313" key="6">
    <source>
        <dbReference type="Proteomes" id="UP000261540"/>
    </source>
</evidence>
<feature type="transmembrane region" description="Helical" evidence="3">
    <location>
        <begin position="89"/>
        <end position="109"/>
    </location>
</feature>
<dbReference type="FunFam" id="1.20.1250.20:FF:000337">
    <property type="entry name" value="Solute carrier family 16 member 5"/>
    <property type="match status" value="1"/>
</dbReference>
<evidence type="ECO:0000313" key="5">
    <source>
        <dbReference type="Ensembl" id="ENSPKIP00000016781.1"/>
    </source>
</evidence>
<dbReference type="GO" id="GO:0008028">
    <property type="term" value="F:monocarboxylic acid transmembrane transporter activity"/>
    <property type="evidence" value="ECO:0007669"/>
    <property type="project" value="TreeGrafter"/>
</dbReference>
<evidence type="ECO:0000256" key="2">
    <source>
        <dbReference type="SAM" id="MobiDB-lite"/>
    </source>
</evidence>
<feature type="transmembrane region" description="Helical" evidence="3">
    <location>
        <begin position="375"/>
        <end position="400"/>
    </location>
</feature>
<feature type="transmembrane region" description="Helical" evidence="3">
    <location>
        <begin position="437"/>
        <end position="462"/>
    </location>
</feature>
<dbReference type="GO" id="GO:0016323">
    <property type="term" value="C:basolateral plasma membrane"/>
    <property type="evidence" value="ECO:0007669"/>
    <property type="project" value="TreeGrafter"/>
</dbReference>
<dbReference type="Ensembl" id="ENSPKIT00000041270.1">
    <property type="protein sequence ID" value="ENSPKIP00000016770.1"/>
    <property type="gene ID" value="ENSPKIG00000002956.1"/>
</dbReference>
<dbReference type="SUPFAM" id="SSF103473">
    <property type="entry name" value="MFS general substrate transporter"/>
    <property type="match status" value="1"/>
</dbReference>
<proteinExistence type="predicted"/>